<dbReference type="AlphaFoldDB" id="G5JJV1"/>
<organism evidence="1 2">
    <name type="scientific">Staphylococcus simiae CCM 7213 = CCUG 51256</name>
    <dbReference type="NCBI Taxonomy" id="911238"/>
    <lineage>
        <taxon>Bacteria</taxon>
        <taxon>Bacillati</taxon>
        <taxon>Bacillota</taxon>
        <taxon>Bacilli</taxon>
        <taxon>Bacillales</taxon>
        <taxon>Staphylococcaceae</taxon>
        <taxon>Staphylococcus</taxon>
    </lineage>
</organism>
<dbReference type="PATRIC" id="fig|911238.3.peg.1532"/>
<proteinExistence type="predicted"/>
<protein>
    <submittedName>
        <fullName evidence="1">Uncharacterized protein</fullName>
    </submittedName>
</protein>
<comment type="caution">
    <text evidence="1">The sequence shown here is derived from an EMBL/GenBank/DDBJ whole genome shotgun (WGS) entry which is preliminary data.</text>
</comment>
<reference evidence="1 2" key="1">
    <citation type="journal article" date="2012" name="BMC Genomics">
        <title>Comparative genomic analysis of the genus Staphylococcus including Staphylococcus aureus and its newly described sister species Staphylococcus simiae.</title>
        <authorList>
            <person name="Suzuki H."/>
            <person name="Lefebure T."/>
            <person name="Pavinski Bitar P."/>
            <person name="Stanhope M.J."/>
        </authorList>
    </citation>
    <scope>NUCLEOTIDE SEQUENCE [LARGE SCALE GENOMIC DNA]</scope>
    <source>
        <strain evidence="1 2">CCM 7213</strain>
    </source>
</reference>
<dbReference type="Proteomes" id="UP000005413">
    <property type="component" value="Unassembled WGS sequence"/>
</dbReference>
<keyword evidence="2" id="KW-1185">Reference proteome</keyword>
<sequence>MSYKELKCIDILLKLISDDLKLDFSYKLICKWNNQFVTLDLTLPLHLNGEFYLSEPKTISSIFDNKEMLYTEVSSKYNAFKEKFKFNQLLNYYKNKETNYLMIYLLENNYFYNFDIDCSDYAYNIVSLDKSWNIPIVKIDNDLEFISFQLVKHGQN</sequence>
<dbReference type="RefSeq" id="WP_002464456.1">
    <property type="nucleotide sequence ID" value="NZ_AEUN01000463.1"/>
</dbReference>
<dbReference type="EMBL" id="AEUN01000463">
    <property type="protein sequence ID" value="EHJ07506.1"/>
    <property type="molecule type" value="Genomic_DNA"/>
</dbReference>
<evidence type="ECO:0000313" key="2">
    <source>
        <dbReference type="Proteomes" id="UP000005413"/>
    </source>
</evidence>
<dbReference type="OrthoDB" id="2413980at2"/>
<gene>
    <name evidence="1" type="ORF">SS7213T_08802</name>
</gene>
<accession>G5JJV1</accession>
<name>G5JJV1_9STAP</name>
<evidence type="ECO:0000313" key="1">
    <source>
        <dbReference type="EMBL" id="EHJ07506.1"/>
    </source>
</evidence>